<dbReference type="EMBL" id="JBHLTN010000018">
    <property type="protein sequence ID" value="MFC0592977.1"/>
    <property type="molecule type" value="Genomic_DNA"/>
</dbReference>
<organism evidence="2 3">
    <name type="scientific">Ottowia pentelensis</name>
    <dbReference type="NCBI Taxonomy" id="511108"/>
    <lineage>
        <taxon>Bacteria</taxon>
        <taxon>Pseudomonadati</taxon>
        <taxon>Pseudomonadota</taxon>
        <taxon>Betaproteobacteria</taxon>
        <taxon>Burkholderiales</taxon>
        <taxon>Comamonadaceae</taxon>
        <taxon>Ottowia</taxon>
    </lineage>
</organism>
<evidence type="ECO:0000259" key="1">
    <source>
        <dbReference type="PROSITE" id="PS50943"/>
    </source>
</evidence>
<dbReference type="SMART" id="SM00530">
    <property type="entry name" value="HTH_XRE"/>
    <property type="match status" value="1"/>
</dbReference>
<reference evidence="2 3" key="1">
    <citation type="submission" date="2024-09" db="EMBL/GenBank/DDBJ databases">
        <authorList>
            <person name="Sun Q."/>
            <person name="Mori K."/>
        </authorList>
    </citation>
    <scope>NUCLEOTIDE SEQUENCE [LARGE SCALE GENOMIC DNA]</scope>
    <source>
        <strain evidence="2 3">NCAIM B.02336</strain>
    </source>
</reference>
<protein>
    <submittedName>
        <fullName evidence="2">Helix-turn-helix domain-containing protein</fullName>
    </submittedName>
</protein>
<dbReference type="SUPFAM" id="SSF47413">
    <property type="entry name" value="lambda repressor-like DNA-binding domains"/>
    <property type="match status" value="1"/>
</dbReference>
<dbReference type="Gene3D" id="1.10.260.40">
    <property type="entry name" value="lambda repressor-like DNA-binding domains"/>
    <property type="match status" value="1"/>
</dbReference>
<evidence type="ECO:0000313" key="2">
    <source>
        <dbReference type="EMBL" id="MFC0592977.1"/>
    </source>
</evidence>
<dbReference type="Pfam" id="PF17765">
    <property type="entry name" value="MLTR_LBD"/>
    <property type="match status" value="1"/>
</dbReference>
<dbReference type="InterPro" id="IPR041413">
    <property type="entry name" value="MLTR_LBD"/>
</dbReference>
<accession>A0ABV6PUC5</accession>
<dbReference type="PANTHER" id="PTHR35010:SF4">
    <property type="entry name" value="BLL5781 PROTEIN"/>
    <property type="match status" value="1"/>
</dbReference>
<gene>
    <name evidence="2" type="ORF">ACFFGG_10435</name>
</gene>
<dbReference type="RefSeq" id="WP_293226671.1">
    <property type="nucleotide sequence ID" value="NZ_JBHLTN010000018.1"/>
</dbReference>
<dbReference type="InterPro" id="IPR001387">
    <property type="entry name" value="Cro/C1-type_HTH"/>
</dbReference>
<dbReference type="PROSITE" id="PS50943">
    <property type="entry name" value="HTH_CROC1"/>
    <property type="match status" value="1"/>
</dbReference>
<comment type="caution">
    <text evidence="2">The sequence shown here is derived from an EMBL/GenBank/DDBJ whole genome shotgun (WGS) entry which is preliminary data.</text>
</comment>
<dbReference type="CDD" id="cd00093">
    <property type="entry name" value="HTH_XRE"/>
    <property type="match status" value="1"/>
</dbReference>
<keyword evidence="3" id="KW-1185">Reference proteome</keyword>
<dbReference type="InterPro" id="IPR010982">
    <property type="entry name" value="Lambda_DNA-bd_dom_sf"/>
</dbReference>
<feature type="domain" description="HTH cro/C1-type" evidence="1">
    <location>
        <begin position="19"/>
        <end position="73"/>
    </location>
</feature>
<dbReference type="Proteomes" id="UP001589834">
    <property type="component" value="Unassembled WGS sequence"/>
</dbReference>
<dbReference type="Pfam" id="PF01381">
    <property type="entry name" value="HTH_3"/>
    <property type="match status" value="1"/>
</dbReference>
<name>A0ABV6PUC5_9BURK</name>
<sequence>MSRAWMPHGAARREVGPLLRAWRERRKLSQMALALDVGVSPRHLSFVETGRSRPSAELLLSMSEHLAVPLRQRNELLLAAGYAPRYSETRLDAPGLDAVRSALQRLLDAHEPYPGLALDRCGNVVLANAAAQRMTALLPPALRQPTLNIYRASLHPEGFAAATHNFADWARHLVQDLGWLGESTGDAELAALAEEVLAYPNVAALMASPPPAPDGTDGLVLTCELQIGEQRLTLFTARAAIGAPRDVTLAELTLELFYPADVASEALLRAAATSA</sequence>
<dbReference type="PANTHER" id="PTHR35010">
    <property type="entry name" value="BLL4672 PROTEIN-RELATED"/>
    <property type="match status" value="1"/>
</dbReference>
<proteinExistence type="predicted"/>
<dbReference type="Gene3D" id="3.30.450.180">
    <property type="match status" value="1"/>
</dbReference>
<evidence type="ECO:0000313" key="3">
    <source>
        <dbReference type="Proteomes" id="UP001589834"/>
    </source>
</evidence>